<evidence type="ECO:0000256" key="2">
    <source>
        <dbReference type="ARBA" id="ARBA00004718"/>
    </source>
</evidence>
<dbReference type="GO" id="GO:0005634">
    <property type="term" value="C:nucleus"/>
    <property type="evidence" value="ECO:0007669"/>
    <property type="project" value="UniProtKB-SubCell"/>
</dbReference>
<protein>
    <submittedName>
        <fullName evidence="13">BQ2448_3308 protein</fullName>
    </submittedName>
</protein>
<dbReference type="InterPro" id="IPR026846">
    <property type="entry name" value="Nse2(Mms21)"/>
</dbReference>
<evidence type="ECO:0000256" key="11">
    <source>
        <dbReference type="SAM" id="MobiDB-lite"/>
    </source>
</evidence>
<feature type="region of interest" description="Disordered" evidence="11">
    <location>
        <begin position="1"/>
        <end position="59"/>
    </location>
</feature>
<dbReference type="GO" id="GO:0030915">
    <property type="term" value="C:Smc5-Smc6 complex"/>
    <property type="evidence" value="ECO:0007669"/>
    <property type="project" value="InterPro"/>
</dbReference>
<dbReference type="InterPro" id="IPR013083">
    <property type="entry name" value="Znf_RING/FYVE/PHD"/>
</dbReference>
<dbReference type="OrthoDB" id="26899at2759"/>
<evidence type="ECO:0000313" key="14">
    <source>
        <dbReference type="Proteomes" id="UP000198372"/>
    </source>
</evidence>
<keyword evidence="8" id="KW-0862">Zinc</keyword>
<comment type="subcellular location">
    <subcellularLocation>
        <location evidence="1">Nucleus</location>
    </subcellularLocation>
</comment>
<dbReference type="CDD" id="cd16651">
    <property type="entry name" value="SPL-RING_NSE2"/>
    <property type="match status" value="1"/>
</dbReference>
<feature type="domain" description="SP-RING-type" evidence="12">
    <location>
        <begin position="244"/>
        <end position="325"/>
    </location>
</feature>
<evidence type="ECO:0000313" key="13">
    <source>
        <dbReference type="EMBL" id="SCV70546.1"/>
    </source>
</evidence>
<dbReference type="SUPFAM" id="SSF57850">
    <property type="entry name" value="RING/U-box"/>
    <property type="match status" value="1"/>
</dbReference>
<keyword evidence="14" id="KW-1185">Reference proteome</keyword>
<dbReference type="UniPathway" id="UPA00886"/>
<dbReference type="Pfam" id="PF11789">
    <property type="entry name" value="zf-Nse"/>
    <property type="match status" value="1"/>
</dbReference>
<evidence type="ECO:0000256" key="7">
    <source>
        <dbReference type="ARBA" id="ARBA00022786"/>
    </source>
</evidence>
<dbReference type="GO" id="GO:0008270">
    <property type="term" value="F:zinc ion binding"/>
    <property type="evidence" value="ECO:0007669"/>
    <property type="project" value="UniProtKB-KW"/>
</dbReference>
<keyword evidence="9" id="KW-0539">Nucleus</keyword>
<feature type="compositionally biased region" description="Low complexity" evidence="11">
    <location>
        <begin position="26"/>
        <end position="40"/>
    </location>
</feature>
<sequence>MPPASKSRCSYVILDDSDDDRDAPRRASTSTSSRTTSHQQPTRHDDHGGGANNEDSDGEIDASKVDLTDVLPQYLNQPLHAQQSEARLKLLIQDLKGLRAQLATTVELLEEVGANVASEKGHEREADLGDDEVPEDPEEIRGIEKQYRHLLDKLAEINIRTKTLSDMRQKLAQRHVFTNLYERYDQEVQTLLQAYDRQTPRQKYLDNQLWKSFRALLWEQLYDGKPVPNLKRFIPSQAGDEDDSDDEIEIGAQSSDFKCPLTLTLLKDPVTSNKCPHSYSRAAFVEFVQSRNQDCPVHGCPVKSMSMEDVHDDLGLKRRVEAHKKRIEQERQNGGGSMGNGGTGTGTQRGRSATQWETVESSDED</sequence>
<evidence type="ECO:0000256" key="3">
    <source>
        <dbReference type="ARBA" id="ARBA00008212"/>
    </source>
</evidence>
<organism evidence="13 14">
    <name type="scientific">Microbotryum intermedium</name>
    <dbReference type="NCBI Taxonomy" id="269621"/>
    <lineage>
        <taxon>Eukaryota</taxon>
        <taxon>Fungi</taxon>
        <taxon>Dikarya</taxon>
        <taxon>Basidiomycota</taxon>
        <taxon>Pucciniomycotina</taxon>
        <taxon>Microbotryomycetes</taxon>
        <taxon>Microbotryales</taxon>
        <taxon>Microbotryaceae</taxon>
        <taxon>Microbotryum</taxon>
    </lineage>
</organism>
<dbReference type="PANTHER" id="PTHR21330:SF1">
    <property type="entry name" value="E3 SUMO-PROTEIN LIGASE NSE2"/>
    <property type="match status" value="1"/>
</dbReference>
<evidence type="ECO:0000256" key="10">
    <source>
        <dbReference type="PROSITE-ProRule" id="PRU00452"/>
    </source>
</evidence>
<dbReference type="GO" id="GO:0016925">
    <property type="term" value="P:protein sumoylation"/>
    <property type="evidence" value="ECO:0007669"/>
    <property type="project" value="UniProtKB-UniPathway"/>
</dbReference>
<dbReference type="InterPro" id="IPR004181">
    <property type="entry name" value="Znf_MIZ"/>
</dbReference>
<reference evidence="14" key="1">
    <citation type="submission" date="2016-09" db="EMBL/GenBank/DDBJ databases">
        <authorList>
            <person name="Jeantristanb JTB J.-T."/>
            <person name="Ricardo R."/>
        </authorList>
    </citation>
    <scope>NUCLEOTIDE SEQUENCE [LARGE SCALE GENOMIC DNA]</scope>
</reference>
<evidence type="ECO:0000256" key="1">
    <source>
        <dbReference type="ARBA" id="ARBA00004123"/>
    </source>
</evidence>
<dbReference type="PROSITE" id="PS51044">
    <property type="entry name" value="ZF_SP_RING"/>
    <property type="match status" value="1"/>
</dbReference>
<feature type="compositionally biased region" description="Gly residues" evidence="11">
    <location>
        <begin position="333"/>
        <end position="347"/>
    </location>
</feature>
<dbReference type="Proteomes" id="UP000198372">
    <property type="component" value="Unassembled WGS sequence"/>
</dbReference>
<evidence type="ECO:0000256" key="9">
    <source>
        <dbReference type="ARBA" id="ARBA00023242"/>
    </source>
</evidence>
<evidence type="ECO:0000259" key="12">
    <source>
        <dbReference type="PROSITE" id="PS51044"/>
    </source>
</evidence>
<dbReference type="GO" id="GO:0000724">
    <property type="term" value="P:double-strand break repair via homologous recombination"/>
    <property type="evidence" value="ECO:0007669"/>
    <property type="project" value="InterPro"/>
</dbReference>
<keyword evidence="4" id="KW-0808">Transferase</keyword>
<feature type="region of interest" description="Disordered" evidence="11">
    <location>
        <begin position="325"/>
        <end position="365"/>
    </location>
</feature>
<dbReference type="GO" id="GO:0061665">
    <property type="term" value="F:SUMO ligase activity"/>
    <property type="evidence" value="ECO:0007669"/>
    <property type="project" value="TreeGrafter"/>
</dbReference>
<comment type="similarity">
    <text evidence="3">Belongs to the NSE2 family.</text>
</comment>
<gene>
    <name evidence="13" type="ORF">BQ2448_3308</name>
</gene>
<dbReference type="Gene3D" id="3.30.40.10">
    <property type="entry name" value="Zinc/RING finger domain, C3HC4 (zinc finger)"/>
    <property type="match status" value="1"/>
</dbReference>
<feature type="region of interest" description="Disordered" evidence="11">
    <location>
        <begin position="117"/>
        <end position="136"/>
    </location>
</feature>
<keyword evidence="5" id="KW-0479">Metal-binding</keyword>
<comment type="pathway">
    <text evidence="2">Protein modification; protein sumoylation.</text>
</comment>
<evidence type="ECO:0000256" key="6">
    <source>
        <dbReference type="ARBA" id="ARBA00022771"/>
    </source>
</evidence>
<dbReference type="PANTHER" id="PTHR21330">
    <property type="entry name" value="E3 SUMO-PROTEIN LIGASE NSE2"/>
    <property type="match status" value="1"/>
</dbReference>
<evidence type="ECO:0000256" key="5">
    <source>
        <dbReference type="ARBA" id="ARBA00022723"/>
    </source>
</evidence>
<dbReference type="STRING" id="269621.A0A238FHM8"/>
<name>A0A238FHM8_9BASI</name>
<keyword evidence="6 10" id="KW-0863">Zinc-finger</keyword>
<dbReference type="EMBL" id="FMSP01000006">
    <property type="protein sequence ID" value="SCV70546.1"/>
    <property type="molecule type" value="Genomic_DNA"/>
</dbReference>
<dbReference type="AlphaFoldDB" id="A0A238FHM8"/>
<evidence type="ECO:0000256" key="4">
    <source>
        <dbReference type="ARBA" id="ARBA00022679"/>
    </source>
</evidence>
<accession>A0A238FHM8</accession>
<keyword evidence="7" id="KW-0833">Ubl conjugation pathway</keyword>
<evidence type="ECO:0000256" key="8">
    <source>
        <dbReference type="ARBA" id="ARBA00022833"/>
    </source>
</evidence>
<proteinExistence type="inferred from homology"/>